<evidence type="ECO:0000313" key="9">
    <source>
        <dbReference type="Proteomes" id="UP000319809"/>
    </source>
</evidence>
<evidence type="ECO:0000259" key="6">
    <source>
        <dbReference type="PROSITE" id="PS50111"/>
    </source>
</evidence>
<evidence type="ECO:0000259" key="7">
    <source>
        <dbReference type="PROSITE" id="PS50885"/>
    </source>
</evidence>
<dbReference type="SUPFAM" id="SSF58104">
    <property type="entry name" value="Methyl-accepting chemotaxis protein (MCP) signaling domain"/>
    <property type="match status" value="1"/>
</dbReference>
<dbReference type="AlphaFoldDB" id="A0A4Y5YDW3"/>
<keyword evidence="9" id="KW-1185">Reference proteome</keyword>
<dbReference type="PANTHER" id="PTHR32089:SF112">
    <property type="entry name" value="LYSOZYME-LIKE PROTEIN-RELATED"/>
    <property type="match status" value="1"/>
</dbReference>
<dbReference type="Pfam" id="PF00015">
    <property type="entry name" value="MCPsignal"/>
    <property type="match status" value="1"/>
</dbReference>
<dbReference type="GO" id="GO:0007165">
    <property type="term" value="P:signal transduction"/>
    <property type="evidence" value="ECO:0007669"/>
    <property type="project" value="UniProtKB-KW"/>
</dbReference>
<keyword evidence="5" id="KW-1133">Transmembrane helix</keyword>
<organism evidence="8 9">
    <name type="scientific">Shewanella polaris</name>
    <dbReference type="NCBI Taxonomy" id="2588449"/>
    <lineage>
        <taxon>Bacteria</taxon>
        <taxon>Pseudomonadati</taxon>
        <taxon>Pseudomonadota</taxon>
        <taxon>Gammaproteobacteria</taxon>
        <taxon>Alteromonadales</taxon>
        <taxon>Shewanellaceae</taxon>
        <taxon>Shewanella</taxon>
    </lineage>
</organism>
<dbReference type="GO" id="GO:0006935">
    <property type="term" value="P:chemotaxis"/>
    <property type="evidence" value="ECO:0007669"/>
    <property type="project" value="UniProtKB-ARBA"/>
</dbReference>
<dbReference type="GO" id="GO:0016020">
    <property type="term" value="C:membrane"/>
    <property type="evidence" value="ECO:0007669"/>
    <property type="project" value="UniProtKB-SubCell"/>
</dbReference>
<evidence type="ECO:0000256" key="4">
    <source>
        <dbReference type="PROSITE-ProRule" id="PRU00284"/>
    </source>
</evidence>
<proteinExistence type="inferred from homology"/>
<gene>
    <name evidence="8" type="ORF">FH971_07305</name>
</gene>
<name>A0A4Y5YDW3_9GAMM</name>
<evidence type="ECO:0000256" key="2">
    <source>
        <dbReference type="ARBA" id="ARBA00023224"/>
    </source>
</evidence>
<keyword evidence="2 4" id="KW-0807">Transducer</keyword>
<comment type="subcellular location">
    <subcellularLocation>
        <location evidence="1">Membrane</location>
    </subcellularLocation>
</comment>
<feature type="domain" description="HAMP" evidence="7">
    <location>
        <begin position="235"/>
        <end position="289"/>
    </location>
</feature>
<evidence type="ECO:0000256" key="1">
    <source>
        <dbReference type="ARBA" id="ARBA00004370"/>
    </source>
</evidence>
<dbReference type="CDD" id="cd11386">
    <property type="entry name" value="MCP_signal"/>
    <property type="match status" value="1"/>
</dbReference>
<dbReference type="PROSITE" id="PS50885">
    <property type="entry name" value="HAMP"/>
    <property type="match status" value="1"/>
</dbReference>
<dbReference type="PROSITE" id="PS50111">
    <property type="entry name" value="CHEMOTAXIS_TRANSDUC_2"/>
    <property type="match status" value="1"/>
</dbReference>
<dbReference type="FunFam" id="1.10.287.950:FF:000001">
    <property type="entry name" value="Methyl-accepting chemotaxis sensory transducer"/>
    <property type="match status" value="1"/>
</dbReference>
<dbReference type="SMART" id="SM00304">
    <property type="entry name" value="HAMP"/>
    <property type="match status" value="1"/>
</dbReference>
<reference evidence="8 9" key="1">
    <citation type="submission" date="2019-06" db="EMBL/GenBank/DDBJ databases">
        <title>The genome of Shewanella sp. SM1901.</title>
        <authorList>
            <person name="Cha Q."/>
        </authorList>
    </citation>
    <scope>NUCLEOTIDE SEQUENCE [LARGE SCALE GENOMIC DNA]</scope>
    <source>
        <strain evidence="8 9">SM1901</strain>
    </source>
</reference>
<keyword evidence="5" id="KW-0472">Membrane</keyword>
<sequence>MRYKRVFNPLILCEYTFIIFLLKRHISIMNLGLYLKISQRIFLLAMIAISGFIVLFIYQQNLISKTQSSITLLQQEYNPMLKQLNEAKEGLINLEKNLESAVTTGDGSLIDDANLMADNLRKVITSVEEGTKKLNLNFDYVTPYNLYTSNKIFAAKSMLTDDIDFDVITVKTKVASDSILLLQKRIDKAIDSVNFHSDATVDSIFKMNKNSLVIEMSLGGALIILIFGVSFVISRNIVNSLQQVTLSMRDIVEGEGDLTQRVKYSGKDEIADLVFWFNKFIATMQQSINYTQQTISILEVVSEKLAKTSQKSLSLSESQDTAMHSVSESIQELTHGITDIADRASNASSEAASANESAHEGSEIVINTVHSIDQLSKDVNAAAGMVNEFESLANNAGAILNTISGIADQTNLLALNAAIEAARAGEYGRGFSVVADEVRALASRTQNSTAEIKKVLEEIQSGAASVIGAMEAGQKSASVTVIESEKAGQSLLEITNKFDSILNLNKMIAVATDDQRQTYRHMSEKITDMDQISSSVQGGAKDIFVVSEEIQEVTKKLNNAIRQYKV</sequence>
<dbReference type="Proteomes" id="UP000319809">
    <property type="component" value="Chromosome"/>
</dbReference>
<dbReference type="Pfam" id="PF00672">
    <property type="entry name" value="HAMP"/>
    <property type="match status" value="1"/>
</dbReference>
<dbReference type="Gene3D" id="1.10.287.950">
    <property type="entry name" value="Methyl-accepting chemotaxis protein"/>
    <property type="match status" value="1"/>
</dbReference>
<dbReference type="InterPro" id="IPR004089">
    <property type="entry name" value="MCPsignal_dom"/>
</dbReference>
<evidence type="ECO:0000256" key="3">
    <source>
        <dbReference type="ARBA" id="ARBA00029447"/>
    </source>
</evidence>
<evidence type="ECO:0000313" key="8">
    <source>
        <dbReference type="EMBL" id="QDE30788.1"/>
    </source>
</evidence>
<dbReference type="KEGG" id="spol:FH971_07305"/>
<keyword evidence="5" id="KW-0812">Transmembrane</keyword>
<feature type="domain" description="Methyl-accepting transducer" evidence="6">
    <location>
        <begin position="294"/>
        <end position="530"/>
    </location>
</feature>
<protein>
    <submittedName>
        <fullName evidence="8">Methyl-accepting chemotaxis protein</fullName>
    </submittedName>
</protein>
<feature type="transmembrane region" description="Helical" evidence="5">
    <location>
        <begin position="212"/>
        <end position="233"/>
    </location>
</feature>
<dbReference type="PANTHER" id="PTHR32089">
    <property type="entry name" value="METHYL-ACCEPTING CHEMOTAXIS PROTEIN MCPB"/>
    <property type="match status" value="1"/>
</dbReference>
<dbReference type="SMART" id="SM00283">
    <property type="entry name" value="MA"/>
    <property type="match status" value="1"/>
</dbReference>
<dbReference type="CDD" id="cd06225">
    <property type="entry name" value="HAMP"/>
    <property type="match status" value="1"/>
</dbReference>
<feature type="transmembrane region" description="Helical" evidence="5">
    <location>
        <begin position="12"/>
        <end position="35"/>
    </location>
</feature>
<feature type="transmembrane region" description="Helical" evidence="5">
    <location>
        <begin position="41"/>
        <end position="58"/>
    </location>
</feature>
<dbReference type="InterPro" id="IPR003660">
    <property type="entry name" value="HAMP_dom"/>
</dbReference>
<comment type="similarity">
    <text evidence="3">Belongs to the methyl-accepting chemotaxis (MCP) protein family.</text>
</comment>
<accession>A0A4Y5YDW3</accession>
<dbReference type="EMBL" id="CP041036">
    <property type="protein sequence ID" value="QDE30788.1"/>
    <property type="molecule type" value="Genomic_DNA"/>
</dbReference>
<evidence type="ECO:0000256" key="5">
    <source>
        <dbReference type="SAM" id="Phobius"/>
    </source>
</evidence>